<protein>
    <submittedName>
        <fullName evidence="2">Uncharacterized protein</fullName>
    </submittedName>
</protein>
<organism evidence="2 3">
    <name type="scientific">Serendipita indica (strain DSM 11827)</name>
    <name type="common">Root endophyte fungus</name>
    <name type="synonym">Piriformospora indica</name>
    <dbReference type="NCBI Taxonomy" id="1109443"/>
    <lineage>
        <taxon>Eukaryota</taxon>
        <taxon>Fungi</taxon>
        <taxon>Dikarya</taxon>
        <taxon>Basidiomycota</taxon>
        <taxon>Agaricomycotina</taxon>
        <taxon>Agaricomycetes</taxon>
        <taxon>Sebacinales</taxon>
        <taxon>Serendipitaceae</taxon>
        <taxon>Serendipita</taxon>
    </lineage>
</organism>
<accession>G4U1R0</accession>
<sequence>MPQTPSSSQPNGTNSSHVQNSGSQRAGTTLKVVLEKASKAELPPAIQSDIKSWIKLAQTIAVTSALFAAVQISLNQIIESAVFASGGDLQGHSLSAWRGLRWFMYSAVIINLGCAGSAVA</sequence>
<evidence type="ECO:0000313" key="2">
    <source>
        <dbReference type="EMBL" id="CCA77503.1"/>
    </source>
</evidence>
<proteinExistence type="predicted"/>
<dbReference type="InParanoid" id="G4U1R0"/>
<dbReference type="OrthoDB" id="3225366at2759"/>
<keyword evidence="3" id="KW-1185">Reference proteome</keyword>
<evidence type="ECO:0000313" key="3">
    <source>
        <dbReference type="Proteomes" id="UP000007148"/>
    </source>
</evidence>
<dbReference type="HOGENOM" id="CLU_2055306_0_0_1"/>
<gene>
    <name evidence="2" type="ORF">PIIN_11480</name>
</gene>
<comment type="caution">
    <text evidence="2">The sequence shown here is derived from an EMBL/GenBank/DDBJ whole genome shotgun (WGS) entry which is preliminary data.</text>
</comment>
<evidence type="ECO:0000256" key="1">
    <source>
        <dbReference type="SAM" id="MobiDB-lite"/>
    </source>
</evidence>
<name>G4U1R0_SERID</name>
<feature type="region of interest" description="Disordered" evidence="1">
    <location>
        <begin position="1"/>
        <end position="25"/>
    </location>
</feature>
<dbReference type="AlphaFoldDB" id="G4U1R0"/>
<dbReference type="Proteomes" id="UP000007148">
    <property type="component" value="Unassembled WGS sequence"/>
</dbReference>
<dbReference type="EMBL" id="CAFZ01001667">
    <property type="protein sequence ID" value="CCA77503.1"/>
    <property type="molecule type" value="Genomic_DNA"/>
</dbReference>
<reference evidence="2 3" key="1">
    <citation type="journal article" date="2011" name="PLoS Pathog.">
        <title>Endophytic Life Strategies Decoded by Genome and Transcriptome Analyses of the Mutualistic Root Symbiont Piriformospora indica.</title>
        <authorList>
            <person name="Zuccaro A."/>
            <person name="Lahrmann U."/>
            <person name="Guldener U."/>
            <person name="Langen G."/>
            <person name="Pfiffi S."/>
            <person name="Biedenkopf D."/>
            <person name="Wong P."/>
            <person name="Samans B."/>
            <person name="Grimm C."/>
            <person name="Basiewicz M."/>
            <person name="Murat C."/>
            <person name="Martin F."/>
            <person name="Kogel K.H."/>
        </authorList>
    </citation>
    <scope>NUCLEOTIDE SEQUENCE [LARGE SCALE GENOMIC DNA]</scope>
    <source>
        <strain evidence="2 3">DSM 11827</strain>
    </source>
</reference>
<feature type="non-terminal residue" evidence="2">
    <location>
        <position position="1"/>
    </location>
</feature>